<dbReference type="Gene3D" id="3.90.220.20">
    <property type="entry name" value="DNA methylase specificity domains"/>
    <property type="match status" value="2"/>
</dbReference>
<dbReference type="SUPFAM" id="SSF116734">
    <property type="entry name" value="DNA methylase specificity domain"/>
    <property type="match status" value="2"/>
</dbReference>
<dbReference type="PANTHER" id="PTHR30408">
    <property type="entry name" value="TYPE-1 RESTRICTION ENZYME ECOKI SPECIFICITY PROTEIN"/>
    <property type="match status" value="1"/>
</dbReference>
<accession>B1GZ39</accession>
<feature type="coiled-coil region" evidence="4">
    <location>
        <begin position="388"/>
        <end position="422"/>
    </location>
</feature>
<dbReference type="EMBL" id="AP009510">
    <property type="protein sequence ID" value="BAG13521.1"/>
    <property type="molecule type" value="Genomic_DNA"/>
</dbReference>
<dbReference type="GO" id="GO:0009307">
    <property type="term" value="P:DNA restriction-modification system"/>
    <property type="evidence" value="ECO:0007669"/>
    <property type="project" value="UniProtKB-KW"/>
</dbReference>
<gene>
    <name evidence="6" type="ordered locus">TGRD_038</name>
</gene>
<feature type="coiled-coil region" evidence="4">
    <location>
        <begin position="175"/>
        <end position="202"/>
    </location>
</feature>
<keyword evidence="2" id="KW-0680">Restriction system</keyword>
<evidence type="ECO:0000259" key="5">
    <source>
        <dbReference type="Pfam" id="PF01420"/>
    </source>
</evidence>
<keyword evidence="7" id="KW-1185">Reference proteome</keyword>
<dbReference type="REBASE" id="17961">
    <property type="entry name" value="S.UtbRsORF37P"/>
</dbReference>
<dbReference type="PANTHER" id="PTHR30408:SF12">
    <property type="entry name" value="TYPE I RESTRICTION ENZYME MJAVIII SPECIFICITY SUBUNIT"/>
    <property type="match status" value="1"/>
</dbReference>
<dbReference type="HOGENOM" id="CLU_021095_1_2_0"/>
<dbReference type="InterPro" id="IPR044946">
    <property type="entry name" value="Restrct_endonuc_typeI_TRD_sf"/>
</dbReference>
<name>B1GZ39_ENDTX</name>
<dbReference type="Pfam" id="PF01420">
    <property type="entry name" value="Methylase_S"/>
    <property type="match status" value="2"/>
</dbReference>
<feature type="domain" description="Type I restriction modification DNA specificity" evidence="5">
    <location>
        <begin position="246"/>
        <end position="414"/>
    </location>
</feature>
<protein>
    <submittedName>
        <fullName evidence="6">Type I restriction-modification system substrate-binding subunit</fullName>
    </submittedName>
</protein>
<dbReference type="AlphaFoldDB" id="B1GZ39"/>
<evidence type="ECO:0000313" key="6">
    <source>
        <dbReference type="EMBL" id="BAG13521.1"/>
    </source>
</evidence>
<dbReference type="InterPro" id="IPR000055">
    <property type="entry name" value="Restrct_endonuc_typeI_TRD"/>
</dbReference>
<keyword evidence="3" id="KW-0238">DNA-binding</keyword>
<dbReference type="Gene3D" id="1.10.287.1120">
    <property type="entry name" value="Bipartite methylase S protein"/>
    <property type="match status" value="1"/>
</dbReference>
<feature type="domain" description="Type I restriction modification DNA specificity" evidence="5">
    <location>
        <begin position="51"/>
        <end position="190"/>
    </location>
</feature>
<sequence>MEEYSKYKPSGIEWIGDIPKNWNFVSCRLIVSERNERNKGMKNNNYLSLMANIGVIPYEEKGDIGNKKPENLEKCKIVYEGDLIINSMNYFIGSYGISKYDGICSPVYIVLYANTKVIEPRFAFRVFENPKFQGVAQSFGNGILEHRRAINWDILKNIKIPVPLLEEQRNILSFLDKKTEKIDALISDKEKLIKLLREYRQSIISETVTKGLDKKVQMKHSGIEWIGDIPYDWKVNKFNRIIIRVSTGLNPRNNFKLGDGDCYYVTIKNFKKGKLFLDEKCDRMTKEALNIINERSDLKIDDILFSSIGEEAEAYLISEHPTNWNINESVFTIRVNKDLVLPNFFYYLIANKSFFNDLLKDATGSTFKSIKINSLIEKKVPVPSLKTQKEIANLLDDKTEKIDNLIENITKQIKKLQEYRKSIIGEAVTGKAAI</sequence>
<evidence type="ECO:0000256" key="1">
    <source>
        <dbReference type="ARBA" id="ARBA00010923"/>
    </source>
</evidence>
<organism evidence="6 7">
    <name type="scientific">Endomicrobium trichonymphae</name>
    <dbReference type="NCBI Taxonomy" id="1408204"/>
    <lineage>
        <taxon>Bacteria</taxon>
        <taxon>Pseudomonadati</taxon>
        <taxon>Elusimicrobiota</taxon>
        <taxon>Endomicrobiia</taxon>
        <taxon>Endomicrobiales</taxon>
        <taxon>Endomicrobiaceae</taxon>
        <taxon>Candidatus Endomicrobiellum</taxon>
    </lineage>
</organism>
<reference evidence="7" key="1">
    <citation type="journal article" date="2008" name="Proc. Natl. Acad. Sci. U.S.A.">
        <title>Complete genome of the uncultured termite group 1 bacteria in a single host protist cell.</title>
        <authorList>
            <person name="Hongoh Y."/>
            <person name="Sharma V.K."/>
            <person name="Prakash T."/>
            <person name="Noda S."/>
            <person name="Taylor T.D."/>
            <person name="Kudo T."/>
            <person name="Sakaki Y."/>
            <person name="Toyoda A."/>
            <person name="Hattori M."/>
            <person name="Ohkuma M."/>
        </authorList>
    </citation>
    <scope>NUCLEOTIDE SEQUENCE [LARGE SCALE GENOMIC DNA]</scope>
    <source>
        <strain evidence="7">Rs-D17 genomovar Ri2008</strain>
    </source>
</reference>
<proteinExistence type="inferred from homology"/>
<evidence type="ECO:0000313" key="7">
    <source>
        <dbReference type="Proteomes" id="UP000001691"/>
    </source>
</evidence>
<dbReference type="Proteomes" id="UP000001691">
    <property type="component" value="Chromosome"/>
</dbReference>
<evidence type="ECO:0000256" key="4">
    <source>
        <dbReference type="SAM" id="Coils"/>
    </source>
</evidence>
<dbReference type="STRING" id="471821.TGRD_038"/>
<comment type="similarity">
    <text evidence="1">Belongs to the type-I restriction system S methylase family.</text>
</comment>
<dbReference type="KEGG" id="rsd:TGRD_038"/>
<dbReference type="RefSeq" id="WP_015423050.1">
    <property type="nucleotide sequence ID" value="NC_020419.1"/>
</dbReference>
<dbReference type="PATRIC" id="fig|471821.5.peg.66"/>
<evidence type="ECO:0000256" key="2">
    <source>
        <dbReference type="ARBA" id="ARBA00022747"/>
    </source>
</evidence>
<keyword evidence="4" id="KW-0175">Coiled coil</keyword>
<dbReference type="InterPro" id="IPR052021">
    <property type="entry name" value="Type-I_RS_S_subunit"/>
</dbReference>
<evidence type="ECO:0000256" key="3">
    <source>
        <dbReference type="ARBA" id="ARBA00023125"/>
    </source>
</evidence>
<dbReference type="GO" id="GO:0003677">
    <property type="term" value="F:DNA binding"/>
    <property type="evidence" value="ECO:0007669"/>
    <property type="project" value="UniProtKB-KW"/>
</dbReference>